<evidence type="ECO:0000313" key="2">
    <source>
        <dbReference type="Proteomes" id="UP001221924"/>
    </source>
</evidence>
<sequence length="92" mass="10289">MSACQLVETASRDFVIGLGYKIVNFNIFSARNVKDSKNRVSHDLALRADISFRNQSALCRDIQQGFAQAILFPDGDRDKKGKVLSLEGENIR</sequence>
<dbReference type="Proteomes" id="UP001221924">
    <property type="component" value="Unassembled WGS sequence"/>
</dbReference>
<dbReference type="AlphaFoldDB" id="A0AAW6MDA2"/>
<comment type="caution">
    <text evidence="1">The sequence shown here is derived from an EMBL/GenBank/DDBJ whole genome shotgun (WGS) entry which is preliminary data.</text>
</comment>
<organism evidence="1 2">
    <name type="scientific">Bacteroides cellulosilyticus</name>
    <dbReference type="NCBI Taxonomy" id="246787"/>
    <lineage>
        <taxon>Bacteria</taxon>
        <taxon>Pseudomonadati</taxon>
        <taxon>Bacteroidota</taxon>
        <taxon>Bacteroidia</taxon>
        <taxon>Bacteroidales</taxon>
        <taxon>Bacteroidaceae</taxon>
        <taxon>Bacteroides</taxon>
    </lineage>
</organism>
<proteinExistence type="predicted"/>
<protein>
    <submittedName>
        <fullName evidence="1">Uncharacterized protein</fullName>
    </submittedName>
</protein>
<dbReference type="EMBL" id="JARFID010000619">
    <property type="protein sequence ID" value="MDE8698034.1"/>
    <property type="molecule type" value="Genomic_DNA"/>
</dbReference>
<accession>A0AAW6MDA2</accession>
<evidence type="ECO:0000313" key="1">
    <source>
        <dbReference type="EMBL" id="MDE8698034.1"/>
    </source>
</evidence>
<gene>
    <name evidence="1" type="ORF">PZH42_28950</name>
</gene>
<feature type="non-terminal residue" evidence="1">
    <location>
        <position position="92"/>
    </location>
</feature>
<reference evidence="1" key="1">
    <citation type="submission" date="2023-03" db="EMBL/GenBank/DDBJ databases">
        <title>DFI Biobank Strains.</title>
        <authorList>
            <person name="Mostad J."/>
            <person name="Paddock L."/>
            <person name="Medina S."/>
            <person name="Waligurski E."/>
            <person name="Barat B."/>
            <person name="Smith R."/>
            <person name="Burgo V."/>
            <person name="Metcalfe C."/>
            <person name="Woodson C."/>
            <person name="Sundararajan A."/>
            <person name="Ramaswamy R."/>
            <person name="Lin H."/>
            <person name="Pamer E.G."/>
        </authorList>
    </citation>
    <scope>NUCLEOTIDE SEQUENCE</scope>
    <source>
        <strain evidence="1">DFI.9.5</strain>
    </source>
</reference>
<name>A0AAW6MDA2_9BACE</name>